<dbReference type="Proteomes" id="UP001482620">
    <property type="component" value="Unassembled WGS sequence"/>
</dbReference>
<accession>A0ABV0VIG7</accession>
<gene>
    <name evidence="1" type="ORF">ILYODFUR_021176</name>
</gene>
<reference evidence="1 2" key="1">
    <citation type="submission" date="2021-06" db="EMBL/GenBank/DDBJ databases">
        <authorList>
            <person name="Palmer J.M."/>
        </authorList>
    </citation>
    <scope>NUCLEOTIDE SEQUENCE [LARGE SCALE GENOMIC DNA]</scope>
    <source>
        <strain evidence="2">if_2019</strain>
        <tissue evidence="1">Muscle</tissue>
    </source>
</reference>
<proteinExistence type="predicted"/>
<evidence type="ECO:0000313" key="2">
    <source>
        <dbReference type="Proteomes" id="UP001482620"/>
    </source>
</evidence>
<comment type="caution">
    <text evidence="1">The sequence shown here is derived from an EMBL/GenBank/DDBJ whole genome shotgun (WGS) entry which is preliminary data.</text>
</comment>
<sequence length="150" mass="16409">MLCSKISQIISNAVMEKVVSAKHHLMGSQHHTRKLHLAEQADKDDCLCSVDCSRACTNCVKKNASCNEEHDINITVSSVRGFVRPAATQTSTGDPFSPQPLLPIATIDGLQVFEVGRPSYLQPNLKLPPQIQVWNLAGLLQDVNFTETLG</sequence>
<dbReference type="EMBL" id="JAHRIQ010106508">
    <property type="protein sequence ID" value="MEQ2256123.1"/>
    <property type="molecule type" value="Genomic_DNA"/>
</dbReference>
<protein>
    <submittedName>
        <fullName evidence="1">Uncharacterized protein</fullName>
    </submittedName>
</protein>
<evidence type="ECO:0000313" key="1">
    <source>
        <dbReference type="EMBL" id="MEQ2256123.1"/>
    </source>
</evidence>
<name>A0ABV0VIG7_9TELE</name>
<organism evidence="1 2">
    <name type="scientific">Ilyodon furcidens</name>
    <name type="common">goldbreast splitfin</name>
    <dbReference type="NCBI Taxonomy" id="33524"/>
    <lineage>
        <taxon>Eukaryota</taxon>
        <taxon>Metazoa</taxon>
        <taxon>Chordata</taxon>
        <taxon>Craniata</taxon>
        <taxon>Vertebrata</taxon>
        <taxon>Euteleostomi</taxon>
        <taxon>Actinopterygii</taxon>
        <taxon>Neopterygii</taxon>
        <taxon>Teleostei</taxon>
        <taxon>Neoteleostei</taxon>
        <taxon>Acanthomorphata</taxon>
        <taxon>Ovalentaria</taxon>
        <taxon>Atherinomorphae</taxon>
        <taxon>Cyprinodontiformes</taxon>
        <taxon>Goodeidae</taxon>
        <taxon>Ilyodon</taxon>
    </lineage>
</organism>
<keyword evidence="2" id="KW-1185">Reference proteome</keyword>